<accession>A0ABD3HP54</accession>
<dbReference type="InterPro" id="IPR027417">
    <property type="entry name" value="P-loop_NTPase"/>
</dbReference>
<protein>
    <recommendedName>
        <fullName evidence="4">SPRY domain-containing protein</fullName>
    </recommendedName>
</protein>
<dbReference type="PANTHER" id="PTHR12381:SF56">
    <property type="entry name" value="B30.2_SPRY DOMAIN-CONTAINING PROTEIN-RELATED"/>
    <property type="match status" value="1"/>
</dbReference>
<dbReference type="Gene3D" id="2.60.120.920">
    <property type="match status" value="1"/>
</dbReference>
<sequence>MAAARQEEASRRRPGGDLEDEREAKRPKLRVVLNSADCNLDFNVTSNGLGGSALHEKGFSYCWSGARANLGALSGRYCFGCKITGVQKVDMPDTPVDQRNISRVGVSRGDSDVASLGESKHSFGFGGAGKFSTGGAFKDYGEKFGVGDTIICAVDLESKPMAKISFAKNGKWLGVAKEFDAGPGGVGVTEPVFGQGLPWGRALFPHVLLKNMTVQMQFSVSDGLVPMQGYKPWDAAMEDGLAMEGPRVGNKNDCELLMMVGLPASGKTSWAEQWSRDHPDKRYVILGTNLALDQMKVPGLLRKHNYAQRFEQLMSRATEIFNTLLDRASTTPRNYIIDQTNVYLNARKRKLRLFAGFRKIAVVVVPKTEEHARRTAARSKELGKEVPVEAVNEMKANFVLPKSKDMAKSDEPFDEVWFVEAQRQEAEQIVQKDKNNLPKPAPRPHIPAGGRGMPLPIGAMPTDQWGNPLMYQRGNMPLQMPQSFAQGLLGSPDKLMGPRGEMVGPRGEILGPRGEILGPRGEMLGQRGDILVQRGELVGPRGEILGPRGELLGPRGELLGPRGEFLAQRGEMITARGEMIGQRGELLGQRGEIMVPRGELLGHRGELHGQRGELINSRGDIIGQREAYGQRGDILGQRVELLTHRGEIVGARGELLGQRGMNIPSANGLPISAYDALNSLSPTVNMSRGAYESLNPATGLPRAAYEGMNGAAGLPRSGYDNGNYDVIGPMGGMQKAAFESGKLSNGIGRSPYDIVGPAVGLPMSGHDGLGSANGLARGMFNPNDGFNPNYPQNMGAVVVQPYRDRCLSQSRLFPFFMSLAEASLLNKAGQPEDVLI</sequence>
<feature type="region of interest" description="Disordered" evidence="3">
    <location>
        <begin position="1"/>
        <end position="24"/>
    </location>
</feature>
<keyword evidence="6" id="KW-1185">Reference proteome</keyword>
<dbReference type="InterPro" id="IPR043136">
    <property type="entry name" value="B30.2/SPRY_sf"/>
</dbReference>
<evidence type="ECO:0000313" key="6">
    <source>
        <dbReference type="Proteomes" id="UP001633002"/>
    </source>
</evidence>
<evidence type="ECO:0000313" key="5">
    <source>
        <dbReference type="EMBL" id="KAL3691144.1"/>
    </source>
</evidence>
<proteinExistence type="predicted"/>
<organism evidence="5 6">
    <name type="scientific">Riccia sorocarpa</name>
    <dbReference type="NCBI Taxonomy" id="122646"/>
    <lineage>
        <taxon>Eukaryota</taxon>
        <taxon>Viridiplantae</taxon>
        <taxon>Streptophyta</taxon>
        <taxon>Embryophyta</taxon>
        <taxon>Marchantiophyta</taxon>
        <taxon>Marchantiopsida</taxon>
        <taxon>Marchantiidae</taxon>
        <taxon>Marchantiales</taxon>
        <taxon>Ricciaceae</taxon>
        <taxon>Riccia</taxon>
    </lineage>
</organism>
<name>A0ABD3HP54_9MARC</name>
<dbReference type="Proteomes" id="UP001633002">
    <property type="component" value="Unassembled WGS sequence"/>
</dbReference>
<evidence type="ECO:0000256" key="2">
    <source>
        <dbReference type="ARBA" id="ARBA00023242"/>
    </source>
</evidence>
<evidence type="ECO:0000256" key="3">
    <source>
        <dbReference type="SAM" id="MobiDB-lite"/>
    </source>
</evidence>
<dbReference type="SMART" id="SM00449">
    <property type="entry name" value="SPRY"/>
    <property type="match status" value="1"/>
</dbReference>
<comment type="subcellular location">
    <subcellularLocation>
        <location evidence="1">Nucleus</location>
    </subcellularLocation>
</comment>
<dbReference type="GO" id="GO:0005634">
    <property type="term" value="C:nucleus"/>
    <property type="evidence" value="ECO:0007669"/>
    <property type="project" value="UniProtKB-SubCell"/>
</dbReference>
<comment type="caution">
    <text evidence="5">The sequence shown here is derived from an EMBL/GenBank/DDBJ whole genome shotgun (WGS) entry which is preliminary data.</text>
</comment>
<keyword evidence="2" id="KW-0539">Nucleus</keyword>
<dbReference type="Gene3D" id="3.40.50.300">
    <property type="entry name" value="P-loop containing nucleotide triphosphate hydrolases"/>
    <property type="match status" value="1"/>
</dbReference>
<dbReference type="InterPro" id="IPR013320">
    <property type="entry name" value="ConA-like_dom_sf"/>
</dbReference>
<dbReference type="Pfam" id="PF13671">
    <property type="entry name" value="AAA_33"/>
    <property type="match status" value="1"/>
</dbReference>
<dbReference type="InterPro" id="IPR003877">
    <property type="entry name" value="SPRY_dom"/>
</dbReference>
<dbReference type="InterPro" id="IPR035778">
    <property type="entry name" value="SPRY_hnRNP_U"/>
</dbReference>
<dbReference type="SUPFAM" id="SSF49899">
    <property type="entry name" value="Concanavalin A-like lectins/glucanases"/>
    <property type="match status" value="1"/>
</dbReference>
<dbReference type="Pfam" id="PF00622">
    <property type="entry name" value="SPRY"/>
    <property type="match status" value="1"/>
</dbReference>
<gene>
    <name evidence="5" type="ORF">R1sor_004795</name>
</gene>
<evidence type="ECO:0000256" key="1">
    <source>
        <dbReference type="ARBA" id="ARBA00004123"/>
    </source>
</evidence>
<dbReference type="CDD" id="cd12884">
    <property type="entry name" value="SPRY_hnRNP"/>
    <property type="match status" value="1"/>
</dbReference>
<dbReference type="PANTHER" id="PTHR12381">
    <property type="entry name" value="HETEROGENEOUS NUCLEAR RIBONUCLEOPROTEIN U FAMILY MEMBER"/>
    <property type="match status" value="1"/>
</dbReference>
<reference evidence="5 6" key="1">
    <citation type="submission" date="2024-09" db="EMBL/GenBank/DDBJ databases">
        <title>Chromosome-scale assembly of Riccia sorocarpa.</title>
        <authorList>
            <person name="Paukszto L."/>
        </authorList>
    </citation>
    <scope>NUCLEOTIDE SEQUENCE [LARGE SCALE GENOMIC DNA]</scope>
    <source>
        <strain evidence="5">LP-2024</strain>
        <tissue evidence="5">Aerial parts of the thallus</tissue>
    </source>
</reference>
<dbReference type="SUPFAM" id="SSF52540">
    <property type="entry name" value="P-loop containing nucleoside triphosphate hydrolases"/>
    <property type="match status" value="1"/>
</dbReference>
<feature type="domain" description="SPRY" evidence="4">
    <location>
        <begin position="74"/>
        <end position="222"/>
    </location>
</feature>
<dbReference type="EMBL" id="JBJQOH010000003">
    <property type="protein sequence ID" value="KAL3691144.1"/>
    <property type="molecule type" value="Genomic_DNA"/>
</dbReference>
<dbReference type="AlphaFoldDB" id="A0ABD3HP54"/>
<evidence type="ECO:0000259" key="4">
    <source>
        <dbReference type="SMART" id="SM00449"/>
    </source>
</evidence>